<organism evidence="1 2">
    <name type="scientific">Gigaspora rosea</name>
    <dbReference type="NCBI Taxonomy" id="44941"/>
    <lineage>
        <taxon>Eukaryota</taxon>
        <taxon>Fungi</taxon>
        <taxon>Fungi incertae sedis</taxon>
        <taxon>Mucoromycota</taxon>
        <taxon>Glomeromycotina</taxon>
        <taxon>Glomeromycetes</taxon>
        <taxon>Diversisporales</taxon>
        <taxon>Gigasporaceae</taxon>
        <taxon>Gigaspora</taxon>
    </lineage>
</organism>
<protein>
    <submittedName>
        <fullName evidence="1">Uncharacterized protein</fullName>
    </submittedName>
</protein>
<comment type="caution">
    <text evidence="1">The sequence shown here is derived from an EMBL/GenBank/DDBJ whole genome shotgun (WGS) entry which is preliminary data.</text>
</comment>
<evidence type="ECO:0000313" key="2">
    <source>
        <dbReference type="Proteomes" id="UP000266673"/>
    </source>
</evidence>
<sequence length="81" mass="9256">MKSIRYLYSNAPADLAENFDIPQRLSPIFQLSLVGEMRKIKGKVLFGGNVVYCPQTAWIQNATLRAILLLDYLLMKKIIIK</sequence>
<dbReference type="Proteomes" id="UP000266673">
    <property type="component" value="Unassembled WGS sequence"/>
</dbReference>
<accession>A0A397UC37</accession>
<dbReference type="AlphaFoldDB" id="A0A397UC37"/>
<reference evidence="1 2" key="1">
    <citation type="submission" date="2018-06" db="EMBL/GenBank/DDBJ databases">
        <title>Comparative genomics reveals the genomic features of Rhizophagus irregularis, R. cerebriforme, R. diaphanum and Gigaspora rosea, and their symbiotic lifestyle signature.</title>
        <authorList>
            <person name="Morin E."/>
            <person name="San Clemente H."/>
            <person name="Chen E.C.H."/>
            <person name="De La Providencia I."/>
            <person name="Hainaut M."/>
            <person name="Kuo A."/>
            <person name="Kohler A."/>
            <person name="Murat C."/>
            <person name="Tang N."/>
            <person name="Roy S."/>
            <person name="Loubradou J."/>
            <person name="Henrissat B."/>
            <person name="Grigoriev I.V."/>
            <person name="Corradi N."/>
            <person name="Roux C."/>
            <person name="Martin F.M."/>
        </authorList>
    </citation>
    <scope>NUCLEOTIDE SEQUENCE [LARGE SCALE GENOMIC DNA]</scope>
    <source>
        <strain evidence="1 2">DAOM 194757</strain>
    </source>
</reference>
<proteinExistence type="predicted"/>
<gene>
    <name evidence="1" type="ORF">C2G38_2217420</name>
</gene>
<dbReference type="EMBL" id="QKWP01001835">
    <property type="protein sequence ID" value="RIB06329.1"/>
    <property type="molecule type" value="Genomic_DNA"/>
</dbReference>
<keyword evidence="2" id="KW-1185">Reference proteome</keyword>
<dbReference type="OrthoDB" id="6500128at2759"/>
<name>A0A397UC37_9GLOM</name>
<evidence type="ECO:0000313" key="1">
    <source>
        <dbReference type="EMBL" id="RIB06329.1"/>
    </source>
</evidence>